<dbReference type="GO" id="GO:0005886">
    <property type="term" value="C:plasma membrane"/>
    <property type="evidence" value="ECO:0007669"/>
    <property type="project" value="UniProtKB-SubCell"/>
</dbReference>
<evidence type="ECO:0000256" key="3">
    <source>
        <dbReference type="ARBA" id="ARBA00022475"/>
    </source>
</evidence>
<dbReference type="PANTHER" id="PTHR43386">
    <property type="entry name" value="OLIGOPEPTIDE TRANSPORT SYSTEM PERMEASE PROTEIN APPC"/>
    <property type="match status" value="1"/>
</dbReference>
<dbReference type="InterPro" id="IPR025966">
    <property type="entry name" value="OppC_N"/>
</dbReference>
<keyword evidence="5 7" id="KW-1133">Transmembrane helix</keyword>
<evidence type="ECO:0000256" key="6">
    <source>
        <dbReference type="ARBA" id="ARBA00023136"/>
    </source>
</evidence>
<dbReference type="CDD" id="cd06261">
    <property type="entry name" value="TM_PBP2"/>
    <property type="match status" value="1"/>
</dbReference>
<keyword evidence="2 7" id="KW-0813">Transport</keyword>
<evidence type="ECO:0000256" key="5">
    <source>
        <dbReference type="ARBA" id="ARBA00022989"/>
    </source>
</evidence>
<evidence type="ECO:0000256" key="7">
    <source>
        <dbReference type="RuleBase" id="RU363032"/>
    </source>
</evidence>
<dbReference type="Gene3D" id="1.10.3720.10">
    <property type="entry name" value="MetI-like"/>
    <property type="match status" value="1"/>
</dbReference>
<accession>A0A5B1LUD5</accession>
<evidence type="ECO:0000256" key="2">
    <source>
        <dbReference type="ARBA" id="ARBA00022448"/>
    </source>
</evidence>
<evidence type="ECO:0000259" key="9">
    <source>
        <dbReference type="PROSITE" id="PS50928"/>
    </source>
</evidence>
<dbReference type="PANTHER" id="PTHR43386:SF1">
    <property type="entry name" value="D,D-DIPEPTIDE TRANSPORT SYSTEM PERMEASE PROTEIN DDPC-RELATED"/>
    <property type="match status" value="1"/>
</dbReference>
<feature type="transmembrane region" description="Helical" evidence="7">
    <location>
        <begin position="168"/>
        <end position="193"/>
    </location>
</feature>
<dbReference type="AlphaFoldDB" id="A0A5B1LUD5"/>
<name>A0A5B1LUD5_9ACTN</name>
<keyword evidence="4 7" id="KW-0812">Transmembrane</keyword>
<feature type="transmembrane region" description="Helical" evidence="7">
    <location>
        <begin position="261"/>
        <end position="290"/>
    </location>
</feature>
<keyword evidence="3" id="KW-1003">Cell membrane</keyword>
<sequence length="345" mass="36688">MTDPTAGVQVAETTEGRQHFSDEPTGRRDKAIEGRSPLQIALSRLVKDKLAMVCAAVVLFFILVALFAPMITSALGVSTDVVRSCDVLECNAANPGVGYPKTGPPFYGFDAEHPLGLAPRTGADNLAHWVEGCRTSLLIAGSATLIASLVGIVLGLTAGFAGGVVDKIISFVTDFFLTIPFLLAALTIAPIVIERYSTGDSYATAQKVSLIGVLALFGWMGVARLIRGEVLSLREREFILAARVVGMPIHRIMLRELLPNLTAPIVISVSLMLPAFVAAEAGLAFLGIGVTGSPSWGQTISKAVPYWSNYSLYLIEPMLGVVLLVLSLNLLGDAIRDALDPKTRR</sequence>
<keyword evidence="11" id="KW-1185">Reference proteome</keyword>
<gene>
    <name evidence="10" type="ORF">F0U47_19245</name>
</gene>
<feature type="transmembrane region" description="Helical" evidence="7">
    <location>
        <begin position="205"/>
        <end position="226"/>
    </location>
</feature>
<dbReference type="Pfam" id="PF12911">
    <property type="entry name" value="OppC_N"/>
    <property type="match status" value="1"/>
</dbReference>
<dbReference type="RefSeq" id="WP_149752107.1">
    <property type="nucleotide sequence ID" value="NZ_VUJW01000013.1"/>
</dbReference>
<feature type="transmembrane region" description="Helical" evidence="7">
    <location>
        <begin position="50"/>
        <end position="71"/>
    </location>
</feature>
<dbReference type="EMBL" id="VUJW01000013">
    <property type="protein sequence ID" value="KAA1424136.1"/>
    <property type="molecule type" value="Genomic_DNA"/>
</dbReference>
<keyword evidence="6 7" id="KW-0472">Membrane</keyword>
<dbReference type="InterPro" id="IPR000515">
    <property type="entry name" value="MetI-like"/>
</dbReference>
<evidence type="ECO:0000313" key="11">
    <source>
        <dbReference type="Proteomes" id="UP000324351"/>
    </source>
</evidence>
<dbReference type="GO" id="GO:0055085">
    <property type="term" value="P:transmembrane transport"/>
    <property type="evidence" value="ECO:0007669"/>
    <property type="project" value="InterPro"/>
</dbReference>
<comment type="subcellular location">
    <subcellularLocation>
        <location evidence="1 7">Cell membrane</location>
        <topology evidence="1 7">Multi-pass membrane protein</topology>
    </subcellularLocation>
</comment>
<comment type="caution">
    <text evidence="10">The sequence shown here is derived from an EMBL/GenBank/DDBJ whole genome shotgun (WGS) entry which is preliminary data.</text>
</comment>
<feature type="compositionally biased region" description="Basic and acidic residues" evidence="8">
    <location>
        <begin position="14"/>
        <end position="30"/>
    </location>
</feature>
<evidence type="ECO:0000313" key="10">
    <source>
        <dbReference type="EMBL" id="KAA1424136.1"/>
    </source>
</evidence>
<dbReference type="SUPFAM" id="SSF161098">
    <property type="entry name" value="MetI-like"/>
    <property type="match status" value="1"/>
</dbReference>
<feature type="domain" description="ABC transmembrane type-1" evidence="9">
    <location>
        <begin position="133"/>
        <end position="332"/>
    </location>
</feature>
<evidence type="ECO:0000256" key="1">
    <source>
        <dbReference type="ARBA" id="ARBA00004651"/>
    </source>
</evidence>
<dbReference type="InterPro" id="IPR050366">
    <property type="entry name" value="BP-dependent_transpt_permease"/>
</dbReference>
<dbReference type="PROSITE" id="PS50928">
    <property type="entry name" value="ABC_TM1"/>
    <property type="match status" value="1"/>
</dbReference>
<proteinExistence type="inferred from homology"/>
<dbReference type="Pfam" id="PF00528">
    <property type="entry name" value="BPD_transp_1"/>
    <property type="match status" value="1"/>
</dbReference>
<feature type="region of interest" description="Disordered" evidence="8">
    <location>
        <begin position="1"/>
        <end position="30"/>
    </location>
</feature>
<organism evidence="10 11">
    <name type="scientific">Nocardioides antri</name>
    <dbReference type="NCBI Taxonomy" id="2607659"/>
    <lineage>
        <taxon>Bacteria</taxon>
        <taxon>Bacillati</taxon>
        <taxon>Actinomycetota</taxon>
        <taxon>Actinomycetes</taxon>
        <taxon>Propionibacteriales</taxon>
        <taxon>Nocardioidaceae</taxon>
        <taxon>Nocardioides</taxon>
    </lineage>
</organism>
<comment type="similarity">
    <text evidence="7">Belongs to the binding-protein-dependent transport system permease family.</text>
</comment>
<feature type="transmembrane region" description="Helical" evidence="7">
    <location>
        <begin position="137"/>
        <end position="161"/>
    </location>
</feature>
<reference evidence="10 11" key="1">
    <citation type="submission" date="2019-09" db="EMBL/GenBank/DDBJ databases">
        <title>Nocardioides panacisoli sp. nov., isolated from the soil of a ginseng field.</title>
        <authorList>
            <person name="Cho C."/>
        </authorList>
    </citation>
    <scope>NUCLEOTIDE SEQUENCE [LARGE SCALE GENOMIC DNA]</scope>
    <source>
        <strain evidence="10 11">BN140041</strain>
    </source>
</reference>
<evidence type="ECO:0000256" key="8">
    <source>
        <dbReference type="SAM" id="MobiDB-lite"/>
    </source>
</evidence>
<dbReference type="Proteomes" id="UP000324351">
    <property type="component" value="Unassembled WGS sequence"/>
</dbReference>
<reference evidence="10 11" key="2">
    <citation type="submission" date="2019-09" db="EMBL/GenBank/DDBJ databases">
        <authorList>
            <person name="Jin C."/>
        </authorList>
    </citation>
    <scope>NUCLEOTIDE SEQUENCE [LARGE SCALE GENOMIC DNA]</scope>
    <source>
        <strain evidence="10 11">BN140041</strain>
    </source>
</reference>
<protein>
    <submittedName>
        <fullName evidence="10">ABC transporter permease</fullName>
    </submittedName>
</protein>
<evidence type="ECO:0000256" key="4">
    <source>
        <dbReference type="ARBA" id="ARBA00022692"/>
    </source>
</evidence>
<feature type="transmembrane region" description="Helical" evidence="7">
    <location>
        <begin position="310"/>
        <end position="335"/>
    </location>
</feature>
<dbReference type="InterPro" id="IPR035906">
    <property type="entry name" value="MetI-like_sf"/>
</dbReference>